<evidence type="ECO:0000313" key="3">
    <source>
        <dbReference type="Proteomes" id="UP000428330"/>
    </source>
</evidence>
<dbReference type="RefSeq" id="WP_157708853.1">
    <property type="nucleotide sequence ID" value="NZ_CP034348.1"/>
</dbReference>
<evidence type="ECO:0000313" key="2">
    <source>
        <dbReference type="EMBL" id="QGY00173.1"/>
    </source>
</evidence>
<gene>
    <name evidence="2" type="ORF">EI983_18650</name>
</gene>
<dbReference type="EMBL" id="CP034348">
    <property type="protein sequence ID" value="QGY00173.1"/>
    <property type="molecule type" value="Genomic_DNA"/>
</dbReference>
<dbReference type="OrthoDB" id="7862004at2"/>
<keyword evidence="1" id="KW-0732">Signal</keyword>
<dbReference type="KEGG" id="rom:EI983_18650"/>
<dbReference type="AlphaFoldDB" id="A0A6I6IVG5"/>
<dbReference type="InterPro" id="IPR010321">
    <property type="entry name" value="DUF922"/>
</dbReference>
<organism evidence="2 3">
    <name type="scientific">Roseovarius faecimaris</name>
    <dbReference type="NCBI Taxonomy" id="2494550"/>
    <lineage>
        <taxon>Bacteria</taxon>
        <taxon>Pseudomonadati</taxon>
        <taxon>Pseudomonadota</taxon>
        <taxon>Alphaproteobacteria</taxon>
        <taxon>Rhodobacterales</taxon>
        <taxon>Roseobacteraceae</taxon>
        <taxon>Roseovarius</taxon>
    </lineage>
</organism>
<accession>A0A6I6IVG5</accession>
<reference evidence="3" key="1">
    <citation type="submission" date="2018-12" db="EMBL/GenBank/DDBJ databases">
        <title>Complete genome sequence of Roseovarius sp. MME-070.</title>
        <authorList>
            <person name="Nam Y.-D."/>
            <person name="Kang J."/>
            <person name="Chung W.-H."/>
            <person name="Park Y.S."/>
        </authorList>
    </citation>
    <scope>NUCLEOTIDE SEQUENCE [LARGE SCALE GENOMIC DNA]</scope>
    <source>
        <strain evidence="3">MME-070</strain>
    </source>
</reference>
<feature type="chain" id="PRO_5026078440" evidence="1">
    <location>
        <begin position="29"/>
        <end position="164"/>
    </location>
</feature>
<feature type="signal peptide" evidence="1">
    <location>
        <begin position="1"/>
        <end position="28"/>
    </location>
</feature>
<dbReference type="Proteomes" id="UP000428330">
    <property type="component" value="Chromosome"/>
</dbReference>
<sequence length="164" mass="18477">MGRSSRSITATKIIAVWACLWAGPPALANPTIEIVERPYKVDATTIAGLRRQMSTRGPVGYWAYTRGHVVWRGHCEVTVRVRYSLPQHTRPEAMPADVRAKWDRMLKAMRAHEEQHGQHSINAGREIKAAGCRNGLAILRKWRAQDRAYDARTGHGKTEGVDLR</sequence>
<keyword evidence="3" id="KW-1185">Reference proteome</keyword>
<name>A0A6I6IVG5_9RHOB</name>
<proteinExistence type="predicted"/>
<evidence type="ECO:0000256" key="1">
    <source>
        <dbReference type="SAM" id="SignalP"/>
    </source>
</evidence>
<protein>
    <submittedName>
        <fullName evidence="2">DUF922 domain-containing protein</fullName>
    </submittedName>
</protein>
<dbReference type="Pfam" id="PF06037">
    <property type="entry name" value="DUF922"/>
    <property type="match status" value="1"/>
</dbReference>